<keyword evidence="2" id="KW-1185">Reference proteome</keyword>
<dbReference type="Proteomes" id="UP000019102">
    <property type="component" value="Unassembled WGS sequence"/>
</dbReference>
<dbReference type="Pfam" id="PF07873">
    <property type="entry name" value="YabP"/>
    <property type="match status" value="1"/>
</dbReference>
<protein>
    <submittedName>
        <fullName evidence="1">Forespore shell protein</fullName>
    </submittedName>
</protein>
<proteinExistence type="predicted"/>
<dbReference type="InterPro" id="IPR012504">
    <property type="entry name" value="Spore_YabP"/>
</dbReference>
<organism evidence="1 2">
    <name type="scientific">Gracilibacillus boraciitolerans JCM 21714</name>
    <dbReference type="NCBI Taxonomy" id="1298598"/>
    <lineage>
        <taxon>Bacteria</taxon>
        <taxon>Bacillati</taxon>
        <taxon>Bacillota</taxon>
        <taxon>Bacilli</taxon>
        <taxon>Bacillales</taxon>
        <taxon>Bacillaceae</taxon>
        <taxon>Gracilibacillus</taxon>
    </lineage>
</organism>
<dbReference type="GO" id="GO:0030435">
    <property type="term" value="P:sporulation resulting in formation of a cellular spore"/>
    <property type="evidence" value="ECO:0007669"/>
    <property type="project" value="InterPro"/>
</dbReference>
<reference evidence="1 2" key="1">
    <citation type="journal article" date="2014" name="Genome Announc.">
        <title>Draft Genome Sequence of the Boron-Tolerant and Moderately Halotolerant Bacterium Gracilibacillus boraciitolerans JCM 21714T.</title>
        <authorList>
            <person name="Ahmed I."/>
            <person name="Oshima K."/>
            <person name="Suda W."/>
            <person name="Kitamura K."/>
            <person name="Iida T."/>
            <person name="Ohmori Y."/>
            <person name="Fujiwara T."/>
            <person name="Hattori M."/>
            <person name="Ohkuma M."/>
        </authorList>
    </citation>
    <scope>NUCLEOTIDE SEQUENCE [LARGE SCALE GENOMIC DNA]</scope>
    <source>
        <strain evidence="1 2">JCM 21714</strain>
    </source>
</reference>
<comment type="caution">
    <text evidence="1">The sequence shown here is derived from an EMBL/GenBank/DDBJ whole genome shotgun (WGS) entry which is preliminary data.</text>
</comment>
<sequence>MDYYDKKTIPAPQMEHHVKMTNRRLLEIDGVKEVDSFDSEEFLLQTVMGYLVIRGDNLQMKNLDVEAGHVSIKGKIFELSYLDEQHGRKLKGCLASFLNDIKHAVHHHDIYDIIRYLSGSELLYF</sequence>
<evidence type="ECO:0000313" key="1">
    <source>
        <dbReference type="EMBL" id="GAE94200.1"/>
    </source>
</evidence>
<dbReference type="AlphaFoldDB" id="W4VLD7"/>
<accession>W4VLD7</accession>
<dbReference type="InterPro" id="IPR038705">
    <property type="entry name" value="YabP_sf"/>
</dbReference>
<evidence type="ECO:0000313" key="2">
    <source>
        <dbReference type="Proteomes" id="UP000019102"/>
    </source>
</evidence>
<dbReference type="eggNOG" id="ENOG5032YWW">
    <property type="taxonomic scope" value="Bacteria"/>
</dbReference>
<gene>
    <name evidence="1" type="ORF">JCM21714_3337</name>
</gene>
<name>W4VLD7_9BACI</name>
<dbReference type="InterPro" id="IPR022476">
    <property type="entry name" value="Spore_YabP/YqfC"/>
</dbReference>
<dbReference type="EMBL" id="BAVS01000020">
    <property type="protein sequence ID" value="GAE94200.1"/>
    <property type="molecule type" value="Genomic_DNA"/>
</dbReference>
<dbReference type="STRING" id="1298598.JCM21714_3337"/>
<dbReference type="Gene3D" id="2.60.40.2000">
    <property type="match status" value="1"/>
</dbReference>
<dbReference type="NCBIfam" id="TIGR02892">
    <property type="entry name" value="spore_yabP"/>
    <property type="match status" value="1"/>
</dbReference>